<feature type="compositionally biased region" description="Polar residues" evidence="3">
    <location>
        <begin position="1762"/>
        <end position="1781"/>
    </location>
</feature>
<dbReference type="SMART" id="SM00238">
    <property type="entry name" value="BIR"/>
    <property type="match status" value="1"/>
</dbReference>
<feature type="compositionally biased region" description="Polar residues" evidence="3">
    <location>
        <begin position="501"/>
        <end position="516"/>
    </location>
</feature>
<dbReference type="InterPro" id="IPR001370">
    <property type="entry name" value="BIR_rpt"/>
</dbReference>
<gene>
    <name evidence="4" type="primary">Birc6</name>
    <name evidence="4" type="ORF">c0_g1_i2</name>
</gene>
<feature type="compositionally biased region" description="Basic and acidic residues" evidence="3">
    <location>
        <begin position="535"/>
        <end position="551"/>
    </location>
</feature>
<organism evidence="4">
    <name type="scientific">Bactrocera latifrons</name>
    <name type="common">Malaysian fruit fly</name>
    <name type="synonym">Chaetodacus latifrons</name>
    <dbReference type="NCBI Taxonomy" id="174628"/>
    <lineage>
        <taxon>Eukaryota</taxon>
        <taxon>Metazoa</taxon>
        <taxon>Ecdysozoa</taxon>
        <taxon>Arthropoda</taxon>
        <taxon>Hexapoda</taxon>
        <taxon>Insecta</taxon>
        <taxon>Pterygota</taxon>
        <taxon>Neoptera</taxon>
        <taxon>Endopterygota</taxon>
        <taxon>Diptera</taxon>
        <taxon>Brachycera</taxon>
        <taxon>Muscomorpha</taxon>
        <taxon>Tephritoidea</taxon>
        <taxon>Tephritidae</taxon>
        <taxon>Bactrocera</taxon>
        <taxon>Bactrocera</taxon>
    </lineage>
</organism>
<dbReference type="SUPFAM" id="SSF57924">
    <property type="entry name" value="Inhibitor of apoptosis (IAP) repeat"/>
    <property type="match status" value="1"/>
</dbReference>
<keyword evidence="1" id="KW-0479">Metal-binding</keyword>
<dbReference type="PANTHER" id="PTHR46771:SF5">
    <property type="entry name" value="DETERIN"/>
    <property type="match status" value="1"/>
</dbReference>
<dbReference type="GO" id="GO:0046872">
    <property type="term" value="F:metal ion binding"/>
    <property type="evidence" value="ECO:0007669"/>
    <property type="project" value="UniProtKB-KW"/>
</dbReference>
<dbReference type="PANTHER" id="PTHR46771">
    <property type="entry name" value="DETERIN"/>
    <property type="match status" value="1"/>
</dbReference>
<proteinExistence type="predicted"/>
<evidence type="ECO:0000256" key="3">
    <source>
        <dbReference type="SAM" id="MobiDB-lite"/>
    </source>
</evidence>
<dbReference type="OrthoDB" id="47801at2759"/>
<accession>A0A0K8VZA5</accession>
<name>A0A0K8VZA5_BACLA</name>
<dbReference type="PROSITE" id="PS50143">
    <property type="entry name" value="BIR_REPEAT_2"/>
    <property type="match status" value="1"/>
</dbReference>
<evidence type="ECO:0000313" key="4">
    <source>
        <dbReference type="EMBL" id="JAI44184.1"/>
    </source>
</evidence>
<keyword evidence="2" id="KW-0862">Zinc</keyword>
<dbReference type="CDD" id="cd00022">
    <property type="entry name" value="BIR"/>
    <property type="match status" value="1"/>
</dbReference>
<feature type="region of interest" description="Disordered" evidence="3">
    <location>
        <begin position="1762"/>
        <end position="1805"/>
    </location>
</feature>
<evidence type="ECO:0000256" key="2">
    <source>
        <dbReference type="ARBA" id="ARBA00022833"/>
    </source>
</evidence>
<dbReference type="InterPro" id="IPR051190">
    <property type="entry name" value="Baculoviral_IAP"/>
</dbReference>
<feature type="region of interest" description="Disordered" evidence="3">
    <location>
        <begin position="1011"/>
        <end position="1035"/>
    </location>
</feature>
<feature type="region of interest" description="Disordered" evidence="3">
    <location>
        <begin position="484"/>
        <end position="551"/>
    </location>
</feature>
<evidence type="ECO:0000256" key="1">
    <source>
        <dbReference type="ARBA" id="ARBA00022723"/>
    </source>
</evidence>
<sequence length="2170" mass="239255">MAAEQRVLKQDGYLDVGNIEESRNIAYHPHLNVILVFDSSNQVKILDVHSGVILQTYNLGGNAIDGNVRGKYMPLQEKILLWDGQNIGFRGDYNGVLLLDTILQPPILQNDDLIKLELLLSEAIIFQTCLKDLEQEGLECPSDVSNELLEKIKNAQANAKKGIKAQRWNTICLEVSYSSLKLVANNVVIMLKRLECHIPALAIASAINERLTDLLSGSRIPDLSWHGSNFQRVLMHSEAVRRQTFEKWPHMDYKWALPDQMAQAGFYHQPSSSGEDRAMCFTCSVCLVCWEKTDEPWSEHERHSPMCPFVKGEYTQNVPLSVTYATNPAVSAPGLGFDVISNSDYANVLCTSCTQTGEITIWSIERHLKKMHSFNIASLMKDICDEGYKWARVTAICVLPNARAQCKINTMTANQTGGGGSAGCGGVAGGNMTASGIVQCSSTSTLRAGVVGSKIVLGMSIRQNTGEYLLRMVVLNIVESDRVQENTGNSNTGTGSGSGKASINSNGNAGTNQKSQLIGVADNGGGGGDGTNSEKLSDKYDQRDDDNKSLSSDFEKYADGFDSNGFVSELIALKKGDCVVGDKVESLKADLNDLLEDELMKMDLSQSYIISQLLEKSHAAGSGTEIGIGVGVGSDVSLNANEIEMDPSYFKEKLLAATLAAQQNNTNNNNAHKSSNNNNSNGSIIVQKLTVSEDIDCLVESCTSVRRMNALVSDSEACNSAGGGATNGRREVIEIGEILPVNGKCNQLLVKLVKTRAPNETSSKIIMATVDMDLDDERMEDHADFNSEAVAAQLLLFDYADSTISNEYTLAVTFSRTKCPQQLCILPSFHPSDDDQNSFNTDSGALCVVCADGSMEIYSLTDFQPITVVEEEGEHFVSVAYCRSLDRLCGCTRGGSLIFYSLNDAENESGDEMLEMEDDCKTTLASTYTQRQSENDFPNTDAGNSNIALSKASVTVPDGLSRNVAPTVYTSTSSVSTGVEHITEDNQYFGIESLLTASNIKIDCSGQGSSSSSGLNAGLNNNSLSQSSPSPSTSSINAASSSNLLAYKTSELSLDDLRTLYELTQFDDVLALYTAEVPSCWNDLVQAQKQRKQPQHLRHGDDTQFTKTWRLHNDATTWDEHIIELNLVQPVNLGHIDLKFSLYQQCHNPAAIQVTLLKQNTSGFGYRMKGPHLNYKQSAMDDNIDLTFNSYDGNNENPVLSEEYLQTHNAEILAGPIELSSCIDLCDQGGTVTLTSPKLFKTRTRNFLLHIKTMSDPAKEGQSKTRGCDWLHEISINVRGVKSQNRIPNERLQRIAMLESNILLENLFKIASNPNSAMLEKNLTLDILTWICFIRLNRFRSPKSERIKGQINKNTASTNTDLMAQQFECICLSEKYLENMLRNCIIHSNRTMAHKCVKLILILTDGICSLPVEVQSHSTLDVAIKDAVANTFNELPRAKFASVVRWYAMLACATSTLESHNGISELCVKLLTDIAKEIDVRWDPYCSLLSTRFGLYGFPFEPEIFDYDLPNVNKSNVVLPSSLMNMIRSNAGLMQAAGLDIKKLCSIDGVDFRTFPHLIKCKSVSNQLRGLLEVEQLHYTCASTSEATRIDNMDTVSASSASNINMEELIVAPMVDMPKEQESYNVNDLVYNVDKHMKIVNAKKSENDVVAEVLKPNGICNFNPASIIDDKIKKCMPLLPKFKAICKYIEYCDENLQATSAGNNNSNYANNDTMLSNQSLLANSDPKINEDSAKAITMTTQIIYEATQQEEQLQQQLQHLNNKEYSSPQTPSIAEQQQPKKQTQHKDKTSTANAEAPAVGSDNSNANATNVFAWHKLLAPPPKQMVVIDRMHSGARRFVVLDFGSPILLTDLVIPACDELASLHIDIWCFDEEADSVRLVVASDISTKTLVLSDLQPPPICRYMKITIIGRIGMSATKCKIPIGSFYGHAVVLEHDGYGDSLLRFMKQPAQNIQAQIKALTSLYEDVHCRYSLASCKLIELLTPILNCEMSNVAHMQAFIHKQREEDANTVDNSKVVTIYEECILLQHQINIIRNVIGRLENSLHPVPLGALTAQGAAGSLENANLRNVLQLASRDKLRVLGQSLVEILLHFSIEYGIKNILPVHQLFTMDVANMLFNSLVVYGDAHIQLATCSLLVRMCCFQSWWGDFLADIFCNLFSSQNSKIFPQDR</sequence>
<reference evidence="4" key="1">
    <citation type="submission" date="2015-06" db="EMBL/GenBank/DDBJ databases">
        <authorList>
            <person name="Hoefler B.C."/>
            <person name="Straight P.D."/>
        </authorList>
    </citation>
    <scope>NUCLEOTIDE SEQUENCE</scope>
</reference>
<dbReference type="EMBL" id="GDHF01008130">
    <property type="protein sequence ID" value="JAI44184.1"/>
    <property type="molecule type" value="Transcribed_RNA"/>
</dbReference>
<dbReference type="SUPFAM" id="SSF50978">
    <property type="entry name" value="WD40 repeat-like"/>
    <property type="match status" value="1"/>
</dbReference>
<protein>
    <submittedName>
        <fullName evidence="4">Baculoviral IAP repeat-containing protein 6</fullName>
    </submittedName>
</protein>
<dbReference type="FunFam" id="1.10.1170.10:FF:000001">
    <property type="entry name" value="baculoviral IAP repeat-containing protein 6 isoform X1"/>
    <property type="match status" value="1"/>
</dbReference>
<dbReference type="Pfam" id="PF00653">
    <property type="entry name" value="BIR"/>
    <property type="match status" value="1"/>
</dbReference>
<dbReference type="Gene3D" id="1.10.1170.10">
    <property type="entry name" value="Inhibitor Of Apoptosis Protein (2mihbC-IAP-1), Chain A"/>
    <property type="match status" value="1"/>
</dbReference>
<dbReference type="InterPro" id="IPR036322">
    <property type="entry name" value="WD40_repeat_dom_sf"/>
</dbReference>